<keyword evidence="2" id="KW-1185">Reference proteome</keyword>
<organism evidence="1 2">
    <name type="scientific">Virgisporangium aurantiacum</name>
    <dbReference type="NCBI Taxonomy" id="175570"/>
    <lineage>
        <taxon>Bacteria</taxon>
        <taxon>Bacillati</taxon>
        <taxon>Actinomycetota</taxon>
        <taxon>Actinomycetes</taxon>
        <taxon>Micromonosporales</taxon>
        <taxon>Micromonosporaceae</taxon>
        <taxon>Virgisporangium</taxon>
    </lineage>
</organism>
<dbReference type="Proteomes" id="UP000612585">
    <property type="component" value="Unassembled WGS sequence"/>
</dbReference>
<protein>
    <recommendedName>
        <fullName evidence="3">DUF4304 domain-containing protein</fullName>
    </recommendedName>
</protein>
<evidence type="ECO:0000313" key="1">
    <source>
        <dbReference type="EMBL" id="GIJ63304.1"/>
    </source>
</evidence>
<evidence type="ECO:0000313" key="2">
    <source>
        <dbReference type="Proteomes" id="UP000612585"/>
    </source>
</evidence>
<dbReference type="InterPro" id="IPR025412">
    <property type="entry name" value="DUF4304"/>
</dbReference>
<dbReference type="RefSeq" id="WP_204009499.1">
    <property type="nucleotide sequence ID" value="NZ_BOPG01000091.1"/>
</dbReference>
<sequence>MPDLAMSYRELLRDQVGPSLRRCGFTGSSGRWTLRDPTSGDVAVVQAQGSRGNSAEEVTFFVNLAVVPQPWWRYMVDLYAHSGEPKEYHGVWRDRLKRLGPEPVGRDEWRFTDAISAHAVGAQVADLLTTTGVPLVRRYLDRSTVLDYLRTRDTSRLSGGEPLAVVLSDAGPSPELDTVLETLVASLTPDSSLALQRKVERLLDWTVANAAR</sequence>
<reference evidence="1" key="1">
    <citation type="submission" date="2021-01" db="EMBL/GenBank/DDBJ databases">
        <title>Whole genome shotgun sequence of Virgisporangium aurantiacum NBRC 16421.</title>
        <authorList>
            <person name="Komaki H."/>
            <person name="Tamura T."/>
        </authorList>
    </citation>
    <scope>NUCLEOTIDE SEQUENCE</scope>
    <source>
        <strain evidence="1">NBRC 16421</strain>
    </source>
</reference>
<dbReference type="EMBL" id="BOPG01000091">
    <property type="protein sequence ID" value="GIJ63304.1"/>
    <property type="molecule type" value="Genomic_DNA"/>
</dbReference>
<evidence type="ECO:0008006" key="3">
    <source>
        <dbReference type="Google" id="ProtNLM"/>
    </source>
</evidence>
<dbReference type="Pfam" id="PF14137">
    <property type="entry name" value="DUF4304"/>
    <property type="match status" value="1"/>
</dbReference>
<comment type="caution">
    <text evidence="1">The sequence shown here is derived from an EMBL/GenBank/DDBJ whole genome shotgun (WGS) entry which is preliminary data.</text>
</comment>
<proteinExistence type="predicted"/>
<accession>A0A8J3ZFQ1</accession>
<dbReference type="AlphaFoldDB" id="A0A8J3ZFQ1"/>
<name>A0A8J3ZFQ1_9ACTN</name>
<gene>
    <name evidence="1" type="ORF">Vau01_108200</name>
</gene>